<dbReference type="GO" id="GO:0030020">
    <property type="term" value="F:extracellular matrix structural constituent conferring tensile strength"/>
    <property type="evidence" value="ECO:0007669"/>
    <property type="project" value="TreeGrafter"/>
</dbReference>
<dbReference type="InterPro" id="IPR001791">
    <property type="entry name" value="Laminin_G"/>
</dbReference>
<dbReference type="InterPro" id="IPR048287">
    <property type="entry name" value="TSPN-like_N"/>
</dbReference>
<feature type="region of interest" description="Disordered" evidence="4">
    <location>
        <begin position="226"/>
        <end position="245"/>
    </location>
</feature>
<dbReference type="GO" id="GO:0005587">
    <property type="term" value="C:collagen type IV trimer"/>
    <property type="evidence" value="ECO:0007669"/>
    <property type="project" value="TreeGrafter"/>
</dbReference>
<dbReference type="CDD" id="cd00110">
    <property type="entry name" value="LamG"/>
    <property type="match status" value="1"/>
</dbReference>
<evidence type="ECO:0000256" key="3">
    <source>
        <dbReference type="PROSITE-ProRule" id="PRU00122"/>
    </source>
</evidence>
<feature type="region of interest" description="Disordered" evidence="4">
    <location>
        <begin position="689"/>
        <end position="760"/>
    </location>
</feature>
<organism evidence="6 7">
    <name type="scientific">Merluccius polli</name>
    <name type="common">Benguela hake</name>
    <name type="synonym">Merluccius cadenati</name>
    <dbReference type="NCBI Taxonomy" id="89951"/>
    <lineage>
        <taxon>Eukaryota</taxon>
        <taxon>Metazoa</taxon>
        <taxon>Chordata</taxon>
        <taxon>Craniata</taxon>
        <taxon>Vertebrata</taxon>
        <taxon>Euteleostomi</taxon>
        <taxon>Actinopterygii</taxon>
        <taxon>Neopterygii</taxon>
        <taxon>Teleostei</taxon>
        <taxon>Neoteleostei</taxon>
        <taxon>Acanthomorphata</taxon>
        <taxon>Zeiogadaria</taxon>
        <taxon>Gadariae</taxon>
        <taxon>Gadiformes</taxon>
        <taxon>Gadoidei</taxon>
        <taxon>Merlucciidae</taxon>
        <taxon>Merluccius</taxon>
    </lineage>
</organism>
<keyword evidence="1" id="KW-0732">Signal</keyword>
<dbReference type="Proteomes" id="UP001174136">
    <property type="component" value="Unassembled WGS sequence"/>
</dbReference>
<feature type="domain" description="Laminin G" evidence="5">
    <location>
        <begin position="47"/>
        <end position="231"/>
    </location>
</feature>
<feature type="compositionally biased region" description="Gly residues" evidence="4">
    <location>
        <begin position="578"/>
        <end position="587"/>
    </location>
</feature>
<keyword evidence="7" id="KW-1185">Reference proteome</keyword>
<dbReference type="Pfam" id="PF01391">
    <property type="entry name" value="Collagen"/>
    <property type="match status" value="2"/>
</dbReference>
<evidence type="ECO:0000256" key="2">
    <source>
        <dbReference type="ARBA" id="ARBA00022737"/>
    </source>
</evidence>
<dbReference type="GO" id="GO:0030198">
    <property type="term" value="P:extracellular matrix organization"/>
    <property type="evidence" value="ECO:0007669"/>
    <property type="project" value="TreeGrafter"/>
</dbReference>
<dbReference type="GO" id="GO:0038063">
    <property type="term" value="P:collagen-activated tyrosine kinase receptor signaling pathway"/>
    <property type="evidence" value="ECO:0007669"/>
    <property type="project" value="TreeGrafter"/>
</dbReference>
<dbReference type="AlphaFoldDB" id="A0AA47MGM6"/>
<dbReference type="PANTHER" id="PTHR24023">
    <property type="entry name" value="COLLAGEN ALPHA"/>
    <property type="match status" value="1"/>
</dbReference>
<dbReference type="InterPro" id="IPR050149">
    <property type="entry name" value="Collagen_superfamily"/>
</dbReference>
<dbReference type="InterPro" id="IPR013320">
    <property type="entry name" value="ConA-like_dom_sf"/>
</dbReference>
<evidence type="ECO:0000256" key="4">
    <source>
        <dbReference type="SAM" id="MobiDB-lite"/>
    </source>
</evidence>
<dbReference type="GO" id="GO:0005615">
    <property type="term" value="C:extracellular space"/>
    <property type="evidence" value="ECO:0007669"/>
    <property type="project" value="TreeGrafter"/>
</dbReference>
<protein>
    <submittedName>
        <fullName evidence="6">Collagen alpha-1(XXI) chain</fullName>
    </submittedName>
</protein>
<accession>A0AA47MGM6</accession>
<comment type="caution">
    <text evidence="3">Lacks conserved residue(s) required for the propagation of feature annotation.</text>
</comment>
<dbReference type="Gene3D" id="2.60.120.200">
    <property type="match status" value="1"/>
</dbReference>
<dbReference type="Pfam" id="PF02210">
    <property type="entry name" value="Laminin_G_2"/>
    <property type="match status" value="1"/>
</dbReference>
<feature type="compositionally biased region" description="Gly residues" evidence="4">
    <location>
        <begin position="739"/>
        <end position="748"/>
    </location>
</feature>
<comment type="caution">
    <text evidence="6">The sequence shown here is derived from an EMBL/GenBank/DDBJ whole genome shotgun (WGS) entry which is preliminary data.</text>
</comment>
<gene>
    <name evidence="6" type="primary">COL21A1_0</name>
    <name evidence="6" type="ORF">N1851_023371</name>
</gene>
<feature type="region of interest" description="Disordered" evidence="4">
    <location>
        <begin position="574"/>
        <end position="613"/>
    </location>
</feature>
<proteinExistence type="predicted"/>
<keyword evidence="2" id="KW-0677">Repeat</keyword>
<evidence type="ECO:0000313" key="6">
    <source>
        <dbReference type="EMBL" id="KAK0139727.1"/>
    </source>
</evidence>
<dbReference type="SMART" id="SM00210">
    <property type="entry name" value="TSPN"/>
    <property type="match status" value="1"/>
</dbReference>
<dbReference type="InterPro" id="IPR008160">
    <property type="entry name" value="Collagen"/>
</dbReference>
<reference evidence="6" key="1">
    <citation type="journal article" date="2023" name="Front. Mar. Sci.">
        <title>A new Merluccius polli reference genome to investigate the effects of global change in West African waters.</title>
        <authorList>
            <person name="Mateo J.L."/>
            <person name="Blanco-Fernandez C."/>
            <person name="Garcia-Vazquez E."/>
            <person name="Machado-Schiaffino G."/>
        </authorList>
    </citation>
    <scope>NUCLEOTIDE SEQUENCE</scope>
    <source>
        <strain evidence="6">C29</strain>
        <tissue evidence="6">Fin</tissue>
    </source>
</reference>
<name>A0AA47MGM6_MERPO</name>
<keyword evidence="6" id="KW-0176">Collagen</keyword>
<dbReference type="PANTHER" id="PTHR24023:SF588">
    <property type="entry name" value="COLLAGEN ALPHA-2(IV) CHAIN"/>
    <property type="match status" value="1"/>
</dbReference>
<evidence type="ECO:0000256" key="1">
    <source>
        <dbReference type="ARBA" id="ARBA00022729"/>
    </source>
</evidence>
<sequence length="851" mass="90386">MLAVKDAQCELLVIYFRLVASVCLLLSGGRGAAVRRGETVDVLARFSLAVASATNASVTVDECRSTLHIGQYASLTLPTQQVVGPSFAEEFSLLMEVLSWQRGEESSLVTLLDYNLHLHLQVRLGPSSLTYTSTQHRDYEFPVGDLHDGQWHRVSVAVSVSGLEVYVDCSRVDRVDWAYRRQDISTQGLVILGGILESFETPFEGAMRQLTLVMGDPDAARHHCTLHTPGCPRPTNSTPRKELSHRDIESFSGAFSSGGGDVSNTAEGSADGGDGQLSFPIIADRTAFSSSCLAIPNSVRLVISPPPTAAQGLTRVGGQRSCDVDKLPDVHRRRLPLSFHTVAVVTRYLDLNRRLGGARERAVQWGVEPSGTTAELGHTGAMWVLLDLLLVCLLLQDPLCLAGTHTGSQANPLLQSVPVEVTHDGSLKPETGFPVVEETNFLYEDRGRFNTKLPEVIQTSGGNIGKDPWETFRSTSDTTTHDIIELDGKTQRQHNNVSFYAEEHVIPSVKAVSPDRMDIASMIGSHSQLTTANDGTVVRGPIQRGDPVPAVVEKEGEVIVVGSDNRKYRLLAGPPGPGCAGGEGDLGFTGDKGSQGFPGLEGRRGEPGPPGPPGLPTLYLSRNTKDDWAAFSVRGAGIIHIYTTRPPTLTPTLTPDATHGHPTNHNLFKHPNSYFYHLLRAGWPTEPGDPGAIGETGRPGAPGIPGDPGSRGMPGHQGDLGYPGPKGVMGHPGKSGRDGAPGLGGARGLPGPPGLQGQRGLKGETAMLGEKGDEGFPGEPGPCGDRGNAGLKGFKGEQGDAGPFGPPGLSGVRGVQGLPGATGPQVHLFIYYRLVLEFADIGRSLFNPAQI</sequence>
<dbReference type="EMBL" id="JAOPHQ010004304">
    <property type="protein sequence ID" value="KAK0139727.1"/>
    <property type="molecule type" value="Genomic_DNA"/>
</dbReference>
<dbReference type="SUPFAM" id="SSF49899">
    <property type="entry name" value="Concanavalin A-like lectins/glucanases"/>
    <property type="match status" value="1"/>
</dbReference>
<evidence type="ECO:0000313" key="7">
    <source>
        <dbReference type="Proteomes" id="UP001174136"/>
    </source>
</evidence>
<dbReference type="PROSITE" id="PS50025">
    <property type="entry name" value="LAM_G_DOMAIN"/>
    <property type="match status" value="1"/>
</dbReference>
<evidence type="ECO:0000259" key="5">
    <source>
        <dbReference type="PROSITE" id="PS50025"/>
    </source>
</evidence>